<dbReference type="CDD" id="cd01335">
    <property type="entry name" value="Radical_SAM"/>
    <property type="match status" value="1"/>
</dbReference>
<dbReference type="PROSITE" id="PS51918">
    <property type="entry name" value="RADICAL_SAM"/>
    <property type="match status" value="1"/>
</dbReference>
<gene>
    <name evidence="8" type="ORF">AKJ38_00750</name>
</gene>
<dbReference type="InterPro" id="IPR013785">
    <property type="entry name" value="Aldolase_TIM"/>
</dbReference>
<evidence type="ECO:0000256" key="3">
    <source>
        <dbReference type="ARBA" id="ARBA00022691"/>
    </source>
</evidence>
<comment type="caution">
    <text evidence="8">The sequence shown here is derived from an EMBL/GenBank/DDBJ whole genome shotgun (WGS) entry which is preliminary data.</text>
</comment>
<dbReference type="AlphaFoldDB" id="A0A133UTX5"/>
<keyword evidence="2" id="KW-0004">4Fe-4S</keyword>
<evidence type="ECO:0000313" key="8">
    <source>
        <dbReference type="EMBL" id="KXA97580.1"/>
    </source>
</evidence>
<dbReference type="SFLD" id="SFLDF00385">
    <property type="entry name" value="7_8-dihydro-6-hydroxymethylpte"/>
    <property type="match status" value="1"/>
</dbReference>
<evidence type="ECO:0000256" key="1">
    <source>
        <dbReference type="ARBA" id="ARBA00001966"/>
    </source>
</evidence>
<keyword evidence="4" id="KW-0479">Metal-binding</keyword>
<dbReference type="SFLD" id="SFLDG01100">
    <property type="entry name" value="methyltransferase_(Class_D)"/>
    <property type="match status" value="1"/>
</dbReference>
<keyword evidence="5" id="KW-0408">Iron</keyword>
<dbReference type="InterPro" id="IPR034471">
    <property type="entry name" value="GDGT/MA_synthase"/>
</dbReference>
<dbReference type="EMBL" id="LHXS01000008">
    <property type="protein sequence ID" value="KXA97580.1"/>
    <property type="molecule type" value="Genomic_DNA"/>
</dbReference>
<dbReference type="PATRIC" id="fig|1698268.3.peg.847"/>
<sequence>MGEIREKTESVCPTCFKEGKIRNIPAEIVEEDGKIYLEKECEDHGKFKSIIWSDAEIYKKMKRYQAEGTGVTNPRINGTNCPQDCGLCERHKSQTVLTNLYVTNRCDLRCSYCFANAGAEGFVYEPSIEQLKKQMLEVRNEKPVPGKAIQITGGEPAVRDDLIEIVELANDLGFTHVQVNTNGIKLGDDPELVEKLRDAGTNTIYMSFDGVSEETNPWIDQNLKAIENMREAGLGVVLVPVVINGFNDHELGEIINFAKDNVDIVRGVNFQPVSFVGKIENLSDEKREKERITYSEMIQKAEKQLKGAIKADEDWYPVPFVLPVSKLVESMTGEPQVEFTAHPSCGVATYVFIEDGEMTPITRFIDVEGLRDFLEEQSEKSGFLKDTRIKFSLLMHLSDYIDSEKSPEGLNMVDLLRDAIGGGSYEDLGGFHKKSLYLGSMWFQDVWNLDINRLERCVIHYATPEGVIPFCAYNGLGYGQKIREKHSMTVDEWEEKTGKKLKDDLWEGGPITSSPG</sequence>
<dbReference type="InterPro" id="IPR056488">
    <property type="entry name" value="Zn_ribbon_HMPTM"/>
</dbReference>
<evidence type="ECO:0000259" key="7">
    <source>
        <dbReference type="PROSITE" id="PS51918"/>
    </source>
</evidence>
<dbReference type="PANTHER" id="PTHR43306">
    <property type="entry name" value="7,8-DIHYDRO-6-HYDROXYMETHYLPTERIN DIMETHYLTRANSFERASE"/>
    <property type="match status" value="1"/>
</dbReference>
<evidence type="ECO:0000256" key="2">
    <source>
        <dbReference type="ARBA" id="ARBA00022485"/>
    </source>
</evidence>
<dbReference type="PANTHER" id="PTHR43306:SF1">
    <property type="entry name" value="7,8-DIHYDRO-6-HYDROXYMETHYLPTERIN DIMETHYLTRANSFERASE"/>
    <property type="match status" value="1"/>
</dbReference>
<comment type="cofactor">
    <cofactor evidence="1">
        <name>[4Fe-4S] cluster</name>
        <dbReference type="ChEBI" id="CHEBI:49883"/>
    </cofactor>
</comment>
<evidence type="ECO:0000313" key="9">
    <source>
        <dbReference type="Proteomes" id="UP000070414"/>
    </source>
</evidence>
<dbReference type="GO" id="GO:0046872">
    <property type="term" value="F:metal ion binding"/>
    <property type="evidence" value="ECO:0007669"/>
    <property type="project" value="UniProtKB-KW"/>
</dbReference>
<evidence type="ECO:0000256" key="4">
    <source>
        <dbReference type="ARBA" id="ARBA00022723"/>
    </source>
</evidence>
<dbReference type="SFLD" id="SFLDS00029">
    <property type="entry name" value="Radical_SAM"/>
    <property type="match status" value="1"/>
</dbReference>
<protein>
    <recommendedName>
        <fullName evidence="7">Radical SAM core domain-containing protein</fullName>
    </recommendedName>
</protein>
<accession>A0A133UTX5</accession>
<evidence type="ECO:0000256" key="5">
    <source>
        <dbReference type="ARBA" id="ARBA00023004"/>
    </source>
</evidence>
<dbReference type="InterPro" id="IPR000385">
    <property type="entry name" value="MoaA_NifB_PqqE_Fe-S-bd_CS"/>
</dbReference>
<dbReference type="InterPro" id="IPR006638">
    <property type="entry name" value="Elp3/MiaA/NifB-like_rSAM"/>
</dbReference>
<dbReference type="GO" id="GO:0008168">
    <property type="term" value="F:methyltransferase activity"/>
    <property type="evidence" value="ECO:0007669"/>
    <property type="project" value="InterPro"/>
</dbReference>
<dbReference type="Proteomes" id="UP000070414">
    <property type="component" value="Unassembled WGS sequence"/>
</dbReference>
<keyword evidence="6" id="KW-0411">Iron-sulfur</keyword>
<feature type="domain" description="Radical SAM core" evidence="7">
    <location>
        <begin position="92"/>
        <end position="306"/>
    </location>
</feature>
<dbReference type="PROSITE" id="PS01305">
    <property type="entry name" value="MOAA_NIFB_PQQE"/>
    <property type="match status" value="1"/>
</dbReference>
<reference evidence="8 9" key="1">
    <citation type="journal article" date="2016" name="Sci. Rep.">
        <title>Metabolic traits of an uncultured archaeal lineage -MSBL1- from brine pools of the Red Sea.</title>
        <authorList>
            <person name="Mwirichia R."/>
            <person name="Alam I."/>
            <person name="Rashid M."/>
            <person name="Vinu M."/>
            <person name="Ba-Alawi W."/>
            <person name="Anthony Kamau A."/>
            <person name="Kamanda Ngugi D."/>
            <person name="Goker M."/>
            <person name="Klenk H.P."/>
            <person name="Bajic V."/>
            <person name="Stingl U."/>
        </authorList>
    </citation>
    <scope>NUCLEOTIDE SEQUENCE [LARGE SCALE GENOMIC DNA]</scope>
    <source>
        <strain evidence="8">SCGC-AAA259I14</strain>
    </source>
</reference>
<evidence type="ECO:0000256" key="6">
    <source>
        <dbReference type="ARBA" id="ARBA00023014"/>
    </source>
</evidence>
<proteinExistence type="predicted"/>
<dbReference type="NCBIfam" id="NF045702">
    <property type="entry name" value="rSAM_GDGT_ether"/>
    <property type="match status" value="1"/>
</dbReference>
<dbReference type="InterPro" id="IPR034474">
    <property type="entry name" value="Methyltransferase_Class_D"/>
</dbReference>
<name>A0A133UTX5_9EURY</name>
<dbReference type="InterPro" id="IPR058240">
    <property type="entry name" value="rSAM_sf"/>
</dbReference>
<dbReference type="SFLD" id="SFLDG01067">
    <property type="entry name" value="SPASM/twitch_domain_containing"/>
    <property type="match status" value="1"/>
</dbReference>
<keyword evidence="9" id="KW-1185">Reference proteome</keyword>
<dbReference type="InterPro" id="IPR007197">
    <property type="entry name" value="rSAM"/>
</dbReference>
<dbReference type="GO" id="GO:0032324">
    <property type="term" value="P:molybdopterin cofactor biosynthetic process"/>
    <property type="evidence" value="ECO:0007669"/>
    <property type="project" value="UniProtKB-ARBA"/>
</dbReference>
<dbReference type="Pfam" id="PF23545">
    <property type="entry name" value="Zn_ribbon_HMPTM"/>
    <property type="match status" value="1"/>
</dbReference>
<organism evidence="8 9">
    <name type="scientific">candidate division MSBL1 archaeon SCGC-AAA259I14</name>
    <dbReference type="NCBI Taxonomy" id="1698268"/>
    <lineage>
        <taxon>Archaea</taxon>
        <taxon>Methanobacteriati</taxon>
        <taxon>Methanobacteriota</taxon>
        <taxon>candidate division MSBL1</taxon>
    </lineage>
</organism>
<dbReference type="GO" id="GO:0051539">
    <property type="term" value="F:4 iron, 4 sulfur cluster binding"/>
    <property type="evidence" value="ECO:0007669"/>
    <property type="project" value="UniProtKB-KW"/>
</dbReference>
<dbReference type="SMART" id="SM00729">
    <property type="entry name" value="Elp3"/>
    <property type="match status" value="1"/>
</dbReference>
<dbReference type="Pfam" id="PF04055">
    <property type="entry name" value="Radical_SAM"/>
    <property type="match status" value="1"/>
</dbReference>
<dbReference type="Gene3D" id="3.20.20.70">
    <property type="entry name" value="Aldolase class I"/>
    <property type="match status" value="1"/>
</dbReference>
<keyword evidence="3" id="KW-0949">S-adenosyl-L-methionine</keyword>
<dbReference type="SUPFAM" id="SSF102114">
    <property type="entry name" value="Radical SAM enzymes"/>
    <property type="match status" value="1"/>
</dbReference>